<sequence>MTTFTLQLHIGKNQLPILKDPEAPYTLCIARKVNNEYKVVWKGFKSFSENNLIRWVNRDYQVFASSEFKDGALVNASSNLQSIRFKQRCQLNEFGVMDAAVEDPDAKSGTFKVINKYSGQEAINFGVSGKADSEGSIIYSTPTPVLSGTTLTLAPANEVRVWLSQNDKTSAMILDVEEEYIDVEFVDGMTIAKISYEGEEPGRAAWWKKIPIRDANTFQSR</sequence>
<dbReference type="OrthoDB" id="2987506at2759"/>
<gene>
    <name evidence="1" type="ORF">GYMLUDRAFT_947706</name>
</gene>
<evidence type="ECO:0000313" key="2">
    <source>
        <dbReference type="Proteomes" id="UP000053593"/>
    </source>
</evidence>
<name>A0A0D0AR73_9AGAR</name>
<evidence type="ECO:0000313" key="1">
    <source>
        <dbReference type="EMBL" id="KIK52870.1"/>
    </source>
</evidence>
<dbReference type="HOGENOM" id="CLU_108458_0_0_1"/>
<accession>A0A0D0AR73</accession>
<keyword evidence="2" id="KW-1185">Reference proteome</keyword>
<dbReference type="Proteomes" id="UP000053593">
    <property type="component" value="Unassembled WGS sequence"/>
</dbReference>
<organism evidence="1 2">
    <name type="scientific">Collybiopsis luxurians FD-317 M1</name>
    <dbReference type="NCBI Taxonomy" id="944289"/>
    <lineage>
        <taxon>Eukaryota</taxon>
        <taxon>Fungi</taxon>
        <taxon>Dikarya</taxon>
        <taxon>Basidiomycota</taxon>
        <taxon>Agaricomycotina</taxon>
        <taxon>Agaricomycetes</taxon>
        <taxon>Agaricomycetidae</taxon>
        <taxon>Agaricales</taxon>
        <taxon>Marasmiineae</taxon>
        <taxon>Omphalotaceae</taxon>
        <taxon>Collybiopsis</taxon>
        <taxon>Collybiopsis luxurians</taxon>
    </lineage>
</organism>
<proteinExistence type="predicted"/>
<dbReference type="EMBL" id="KN834836">
    <property type="protein sequence ID" value="KIK52870.1"/>
    <property type="molecule type" value="Genomic_DNA"/>
</dbReference>
<reference evidence="1 2" key="1">
    <citation type="submission" date="2014-04" db="EMBL/GenBank/DDBJ databases">
        <title>Evolutionary Origins and Diversification of the Mycorrhizal Mutualists.</title>
        <authorList>
            <consortium name="DOE Joint Genome Institute"/>
            <consortium name="Mycorrhizal Genomics Consortium"/>
            <person name="Kohler A."/>
            <person name="Kuo A."/>
            <person name="Nagy L.G."/>
            <person name="Floudas D."/>
            <person name="Copeland A."/>
            <person name="Barry K.W."/>
            <person name="Cichocki N."/>
            <person name="Veneault-Fourrey C."/>
            <person name="LaButti K."/>
            <person name="Lindquist E.A."/>
            <person name="Lipzen A."/>
            <person name="Lundell T."/>
            <person name="Morin E."/>
            <person name="Murat C."/>
            <person name="Riley R."/>
            <person name="Ohm R."/>
            <person name="Sun H."/>
            <person name="Tunlid A."/>
            <person name="Henrissat B."/>
            <person name="Grigoriev I.V."/>
            <person name="Hibbett D.S."/>
            <person name="Martin F."/>
        </authorList>
    </citation>
    <scope>NUCLEOTIDE SEQUENCE [LARGE SCALE GENOMIC DNA]</scope>
    <source>
        <strain evidence="1 2">FD-317 M1</strain>
    </source>
</reference>
<protein>
    <submittedName>
        <fullName evidence="1">Unplaced genomic scaffold GYMLUscaffold_88, whole genome shotgun sequence</fullName>
    </submittedName>
</protein>
<dbReference type="AlphaFoldDB" id="A0A0D0AR73"/>